<organism evidence="1 2">
    <name type="scientific">Stylosanthes scabra</name>
    <dbReference type="NCBI Taxonomy" id="79078"/>
    <lineage>
        <taxon>Eukaryota</taxon>
        <taxon>Viridiplantae</taxon>
        <taxon>Streptophyta</taxon>
        <taxon>Embryophyta</taxon>
        <taxon>Tracheophyta</taxon>
        <taxon>Spermatophyta</taxon>
        <taxon>Magnoliopsida</taxon>
        <taxon>eudicotyledons</taxon>
        <taxon>Gunneridae</taxon>
        <taxon>Pentapetalae</taxon>
        <taxon>rosids</taxon>
        <taxon>fabids</taxon>
        <taxon>Fabales</taxon>
        <taxon>Fabaceae</taxon>
        <taxon>Papilionoideae</taxon>
        <taxon>50 kb inversion clade</taxon>
        <taxon>dalbergioids sensu lato</taxon>
        <taxon>Dalbergieae</taxon>
        <taxon>Pterocarpus clade</taxon>
        <taxon>Stylosanthes</taxon>
    </lineage>
</organism>
<evidence type="ECO:0000313" key="1">
    <source>
        <dbReference type="EMBL" id="MED6206361.1"/>
    </source>
</evidence>
<dbReference type="Proteomes" id="UP001341840">
    <property type="component" value="Unassembled WGS sequence"/>
</dbReference>
<comment type="caution">
    <text evidence="1">The sequence shown here is derived from an EMBL/GenBank/DDBJ whole genome shotgun (WGS) entry which is preliminary data.</text>
</comment>
<evidence type="ECO:0000313" key="2">
    <source>
        <dbReference type="Proteomes" id="UP001341840"/>
    </source>
</evidence>
<sequence length="96" mass="10941">MKRPGLRYDDLSPSVQYKLRRRHLRNGHYGVMKITATSRSVWVGVIHCSPDPSSPWPTRPCSPHVRIGNDYGAAIGRPVSLWYGWCKVQSVHVEDL</sequence>
<keyword evidence="2" id="KW-1185">Reference proteome</keyword>
<protein>
    <submittedName>
        <fullName evidence="1">Uncharacterized protein</fullName>
    </submittedName>
</protein>
<gene>
    <name evidence="1" type="ORF">PIB30_026067</name>
</gene>
<name>A0ABU6Y8Z5_9FABA</name>
<proteinExistence type="predicted"/>
<accession>A0ABU6Y8Z5</accession>
<reference evidence="1 2" key="1">
    <citation type="journal article" date="2023" name="Plants (Basel)">
        <title>Bridging the Gap: Combining Genomics and Transcriptomics Approaches to Understand Stylosanthes scabra, an Orphan Legume from the Brazilian Caatinga.</title>
        <authorList>
            <person name="Ferreira-Neto J.R.C."/>
            <person name="da Silva M.D."/>
            <person name="Binneck E."/>
            <person name="de Melo N.F."/>
            <person name="da Silva R.H."/>
            <person name="de Melo A.L.T.M."/>
            <person name="Pandolfi V."/>
            <person name="Bustamante F.O."/>
            <person name="Brasileiro-Vidal A.C."/>
            <person name="Benko-Iseppon A.M."/>
        </authorList>
    </citation>
    <scope>NUCLEOTIDE SEQUENCE [LARGE SCALE GENOMIC DNA]</scope>
    <source>
        <tissue evidence="1">Leaves</tissue>
    </source>
</reference>
<dbReference type="EMBL" id="JASCZI010241752">
    <property type="protein sequence ID" value="MED6206361.1"/>
    <property type="molecule type" value="Genomic_DNA"/>
</dbReference>